<dbReference type="STRING" id="391626.OAN307_c36440"/>
<dbReference type="Pfam" id="PF13737">
    <property type="entry name" value="DDE_Tnp_1_5"/>
    <property type="match status" value="1"/>
</dbReference>
<feature type="domain" description="Transposase DDE" evidence="1">
    <location>
        <begin position="23"/>
        <end position="81"/>
    </location>
</feature>
<dbReference type="KEGG" id="oat:OAN307_c36440"/>
<dbReference type="Proteomes" id="UP000005307">
    <property type="component" value="Chromosome"/>
</dbReference>
<protein>
    <recommendedName>
        <fullName evidence="1">Transposase DDE domain-containing protein</fullName>
    </recommendedName>
</protein>
<gene>
    <name evidence="2" type="ORF">OAN307_c36440</name>
</gene>
<dbReference type="InterPro" id="IPR025668">
    <property type="entry name" value="Tnp_DDE_dom"/>
</dbReference>
<keyword evidence="3" id="KW-1185">Reference proteome</keyword>
<dbReference type="EMBL" id="CP003740">
    <property type="protein sequence ID" value="AGI69113.1"/>
    <property type="molecule type" value="Genomic_DNA"/>
</dbReference>
<evidence type="ECO:0000313" key="2">
    <source>
        <dbReference type="EMBL" id="AGI69113.1"/>
    </source>
</evidence>
<proteinExistence type="predicted"/>
<dbReference type="eggNOG" id="COG3039">
    <property type="taxonomic scope" value="Bacteria"/>
</dbReference>
<evidence type="ECO:0000313" key="3">
    <source>
        <dbReference type="Proteomes" id="UP000005307"/>
    </source>
</evidence>
<dbReference type="AlphaFoldDB" id="M9RBH3"/>
<evidence type="ECO:0000259" key="1">
    <source>
        <dbReference type="Pfam" id="PF13737"/>
    </source>
</evidence>
<organism evidence="2 3">
    <name type="scientific">Octadecabacter antarcticus 307</name>
    <dbReference type="NCBI Taxonomy" id="391626"/>
    <lineage>
        <taxon>Bacteria</taxon>
        <taxon>Pseudomonadati</taxon>
        <taxon>Pseudomonadota</taxon>
        <taxon>Alphaproteobacteria</taxon>
        <taxon>Rhodobacterales</taxon>
        <taxon>Roseobacteraceae</taxon>
        <taxon>Octadecabacter</taxon>
    </lineage>
</organism>
<dbReference type="HOGENOM" id="CLU_158643_0_0_5"/>
<name>M9RBH3_9RHOB</name>
<accession>M9RBH3</accession>
<reference evidence="2 3" key="1">
    <citation type="journal article" date="2013" name="PLoS ONE">
        <title>Poles Apart: Arctic and Antarctic Octadecabacter strains Share High Genome Plasticity and a New Type of Xanthorhodopsin.</title>
        <authorList>
            <person name="Vollmers J."/>
            <person name="Voget S."/>
            <person name="Dietrich S."/>
            <person name="Gollnow K."/>
            <person name="Smits M."/>
            <person name="Meyer K."/>
            <person name="Brinkhoff T."/>
            <person name="Simon M."/>
            <person name="Daniel R."/>
        </authorList>
    </citation>
    <scope>NUCLEOTIDE SEQUENCE [LARGE SCALE GENOMIC DNA]</scope>
    <source>
        <strain evidence="2 3">307</strain>
    </source>
</reference>
<sequence length="81" mass="9042">MTPATMLDLQHESLIRDYLCNKAMPLRQTTGFVQSLLQLAGLDWVAPDFSTLCRSQQTLNVRLPYRGCTGPLNLLIPSHGL</sequence>